<organism evidence="18 19">
    <name type="scientific">Vibrio tapetis subsp. tapetis</name>
    <dbReference type="NCBI Taxonomy" id="1671868"/>
    <lineage>
        <taxon>Bacteria</taxon>
        <taxon>Pseudomonadati</taxon>
        <taxon>Pseudomonadota</taxon>
        <taxon>Gammaproteobacteria</taxon>
        <taxon>Vibrionales</taxon>
        <taxon>Vibrionaceae</taxon>
        <taxon>Vibrio</taxon>
    </lineage>
</organism>
<sequence length="722" mass="80299">MNLPLTKECQIHQGFYQFVNKEVLPLTGMNADKFWQDLTNLVNDLTPTNQALLQTRSDLQTQINEFHKQHRSFSSEQYRVFLTEIGYLQEEGEDFLIETENVDDEIATIAGPQLVVPVKNARFALNAANARWGSLYDALYGTDVINQKEAGLQPGKKYNPARGKRVIGYAKDFLDQAFPLSEGSHHDVESYTVYFKNLLAYFPDGSQTGLKKPGQFVAANSLESEPTSIVLRNNGLHVEIIIDSAGAIGSQDLASVNDIQIESAMSTIMDFEDSIAAVDAEDKVDAYRNWLGLVTGSLSAQFSKGGETLTRRMNKDRTFTGKRGEDYTLHGRSLLLIRNVGHLMCSDLMINAEGEETPEGIVDAAVTALIASIELKNREACRVQNSRTGSIYIVKPKMHGPQEVAFSCELFGRVEQMLGLKENTIKIGIMDEERRTSLNLKACIREAKSRVVFINTGFLDRTGDEIHTSMQAGPFLPKGEIKNQPWISAYEQNNVAIGLACGFSGRAQIGKGMWAMPDEMSQMMQQKIAHPQSGATTAWVPSPTAATLHALHYHQMSVTEQQQALEFDRPALRKQMLKIALMPQETQLSQQDVERELENNIQGILGYVVRWIEMGVGCSKVPDINDVGLMEDRATLRISSQHIANWLTHKVCSNSQVETILARMAKVVDEQNAGAPGYINMTPDIEDSLAYQAARALIFKGAAQPSGYTEPLLHDYRRRAKS</sequence>
<feature type="binding site" evidence="10">
    <location>
        <position position="115"/>
    </location>
    <ligand>
        <name>acetyl-CoA</name>
        <dbReference type="ChEBI" id="CHEBI:57288"/>
    </ligand>
</feature>
<keyword evidence="7 10" id="KW-0460">Magnesium</keyword>
<evidence type="ECO:0000259" key="15">
    <source>
        <dbReference type="Pfam" id="PF20656"/>
    </source>
</evidence>
<dbReference type="InterPro" id="IPR011076">
    <property type="entry name" value="Malate_synth_sf"/>
</dbReference>
<evidence type="ECO:0000256" key="6">
    <source>
        <dbReference type="ARBA" id="ARBA00022723"/>
    </source>
</evidence>
<evidence type="ECO:0000256" key="10">
    <source>
        <dbReference type="HAMAP-Rule" id="MF_00641"/>
    </source>
</evidence>
<keyword evidence="5 10" id="KW-0808">Transferase</keyword>
<dbReference type="InterPro" id="IPR044856">
    <property type="entry name" value="Malate_synth_C_sf"/>
</dbReference>
<reference evidence="18 19" key="1">
    <citation type="submission" date="2017-10" db="EMBL/GenBank/DDBJ databases">
        <authorList>
            <person name="Banno H."/>
            <person name="Chua N.-H."/>
        </authorList>
    </citation>
    <scope>NUCLEOTIDE SEQUENCE [LARGE SCALE GENOMIC DNA]</scope>
    <source>
        <strain evidence="18">Vibrio tapetis CECT4600</strain>
    </source>
</reference>
<dbReference type="EMBL" id="LT960611">
    <property type="protein sequence ID" value="SON48492.1"/>
    <property type="molecule type" value="Genomic_DNA"/>
</dbReference>
<evidence type="ECO:0000256" key="13">
    <source>
        <dbReference type="RuleBase" id="RU003572"/>
    </source>
</evidence>
<dbReference type="GO" id="GO:0006099">
    <property type="term" value="P:tricarboxylic acid cycle"/>
    <property type="evidence" value="ECO:0007669"/>
    <property type="project" value="UniProtKB-KW"/>
</dbReference>
<dbReference type="GO" id="GO:0005829">
    <property type="term" value="C:cytosol"/>
    <property type="evidence" value="ECO:0007669"/>
    <property type="project" value="TreeGrafter"/>
</dbReference>
<feature type="domain" description="Malate synthase G alpha-beta insertion" evidence="16">
    <location>
        <begin position="158"/>
        <end position="233"/>
    </location>
</feature>
<evidence type="ECO:0000256" key="12">
    <source>
        <dbReference type="PIRSR" id="PIRSR601465-50"/>
    </source>
</evidence>
<dbReference type="InterPro" id="IPR046363">
    <property type="entry name" value="MS_N_TIM-barrel_dom"/>
</dbReference>
<dbReference type="EC" id="2.3.3.9" evidence="10 11"/>
<evidence type="ECO:0000256" key="11">
    <source>
        <dbReference type="NCBIfam" id="TIGR01345"/>
    </source>
</evidence>
<comment type="subunit">
    <text evidence="10">Monomer.</text>
</comment>
<dbReference type="PANTHER" id="PTHR42739:SF1">
    <property type="entry name" value="MALATE SYNTHASE G"/>
    <property type="match status" value="1"/>
</dbReference>
<proteinExistence type="inferred from homology"/>
<feature type="binding site" evidence="10">
    <location>
        <position position="541"/>
    </location>
    <ligand>
        <name>acetyl-CoA</name>
        <dbReference type="ChEBI" id="CHEBI:57288"/>
    </ligand>
</feature>
<evidence type="ECO:0000259" key="14">
    <source>
        <dbReference type="Pfam" id="PF01274"/>
    </source>
</evidence>
<dbReference type="HAMAP" id="MF_00641">
    <property type="entry name" value="Malate_synth_G"/>
    <property type="match status" value="1"/>
</dbReference>
<feature type="domain" description="Malate synthase C-terminal" evidence="17">
    <location>
        <begin position="593"/>
        <end position="674"/>
    </location>
</feature>
<comment type="subcellular location">
    <subcellularLocation>
        <location evidence="10 13">Cytoplasm</location>
    </subcellularLocation>
</comment>
<dbReference type="InterPro" id="IPR048355">
    <property type="entry name" value="MS_C"/>
</dbReference>
<dbReference type="KEGG" id="vta:A0513"/>
<evidence type="ECO:0000256" key="7">
    <source>
        <dbReference type="ARBA" id="ARBA00022842"/>
    </source>
</evidence>
<dbReference type="RefSeq" id="WP_102521336.1">
    <property type="nucleotide sequence ID" value="NZ_LT960611.1"/>
</dbReference>
<evidence type="ECO:0000256" key="4">
    <source>
        <dbReference type="ARBA" id="ARBA00022532"/>
    </source>
</evidence>
<feature type="active site" description="Proton acceptor" evidence="10 12">
    <location>
        <position position="338"/>
    </location>
</feature>
<evidence type="ECO:0000256" key="3">
    <source>
        <dbReference type="ARBA" id="ARBA00022490"/>
    </source>
</evidence>
<dbReference type="NCBIfam" id="NF002825">
    <property type="entry name" value="PRK02999.1"/>
    <property type="match status" value="1"/>
</dbReference>
<comment type="similarity">
    <text evidence="10 13">Belongs to the malate synthase family. GlcB subfamily.</text>
</comment>
<dbReference type="NCBIfam" id="TIGR01345">
    <property type="entry name" value="malate_syn_G"/>
    <property type="match status" value="1"/>
</dbReference>
<dbReference type="UniPathway" id="UPA00703">
    <property type="reaction ID" value="UER00720"/>
</dbReference>
<keyword evidence="18" id="KW-0012">Acyltransferase</keyword>
<feature type="binding site" evidence="10">
    <location>
        <begin position="122"/>
        <end position="123"/>
    </location>
    <ligand>
        <name>acetyl-CoA</name>
        <dbReference type="ChEBI" id="CHEBI:57288"/>
    </ligand>
</feature>
<evidence type="ECO:0000313" key="18">
    <source>
        <dbReference type="EMBL" id="SON48492.1"/>
    </source>
</evidence>
<feature type="binding site" evidence="10">
    <location>
        <position position="432"/>
    </location>
    <ligand>
        <name>glyoxylate</name>
        <dbReference type="ChEBI" id="CHEBI:36655"/>
    </ligand>
</feature>
<evidence type="ECO:0000259" key="17">
    <source>
        <dbReference type="Pfam" id="PF20659"/>
    </source>
</evidence>
<dbReference type="Pfam" id="PF20658">
    <property type="entry name" value="MSG_insertion"/>
    <property type="match status" value="1"/>
</dbReference>
<dbReference type="SUPFAM" id="SSF51645">
    <property type="entry name" value="Malate synthase G"/>
    <property type="match status" value="1"/>
</dbReference>
<evidence type="ECO:0000256" key="2">
    <source>
        <dbReference type="ARBA" id="ARBA00022435"/>
    </source>
</evidence>
<feature type="domain" description="Malate synthase TIM barrel" evidence="14">
    <location>
        <begin position="335"/>
        <end position="569"/>
    </location>
</feature>
<protein>
    <recommendedName>
        <fullName evidence="10 11">Malate synthase G</fullName>
        <ecNumber evidence="10 11">2.3.3.9</ecNumber>
    </recommendedName>
</protein>
<comment type="caution">
    <text evidence="10">Lacks conserved residue(s) required for the propagation of feature annotation.</text>
</comment>
<keyword evidence="4 10" id="KW-0816">Tricarboxylic acid cycle</keyword>
<keyword evidence="19" id="KW-1185">Reference proteome</keyword>
<feature type="binding site" evidence="10">
    <location>
        <position position="338"/>
    </location>
    <ligand>
        <name>glyoxylate</name>
        <dbReference type="ChEBI" id="CHEBI:36655"/>
    </ligand>
</feature>
<dbReference type="InterPro" id="IPR006253">
    <property type="entry name" value="Malate_synthG"/>
</dbReference>
<feature type="active site" description="Proton donor" evidence="10 12">
    <location>
        <position position="632"/>
    </location>
</feature>
<dbReference type="PANTHER" id="PTHR42739">
    <property type="entry name" value="MALATE SYNTHASE G"/>
    <property type="match status" value="1"/>
</dbReference>
<comment type="cofactor">
    <cofactor evidence="1 10">
        <name>Mg(2+)</name>
        <dbReference type="ChEBI" id="CHEBI:18420"/>
    </cofactor>
</comment>
<comment type="pathway">
    <text evidence="10 13">Carbohydrate metabolism; glyoxylate cycle; (S)-malate from isocitrate: step 2/2.</text>
</comment>
<dbReference type="OrthoDB" id="9762054at2"/>
<evidence type="ECO:0000256" key="8">
    <source>
        <dbReference type="ARBA" id="ARBA00023097"/>
    </source>
</evidence>
<dbReference type="InterPro" id="IPR001465">
    <property type="entry name" value="Malate_synthase_TIM"/>
</dbReference>
<feature type="binding site" evidence="10">
    <location>
        <position position="311"/>
    </location>
    <ligand>
        <name>acetyl-CoA</name>
        <dbReference type="ChEBI" id="CHEBI:57288"/>
    </ligand>
</feature>
<keyword evidence="6 10" id="KW-0479">Metal-binding</keyword>
<evidence type="ECO:0000256" key="1">
    <source>
        <dbReference type="ARBA" id="ARBA00001946"/>
    </source>
</evidence>
<feature type="domain" description="Malate synthase N-terminal" evidence="15">
    <location>
        <begin position="15"/>
        <end position="70"/>
    </location>
</feature>
<feature type="binding site" evidence="10">
    <location>
        <begin position="457"/>
        <end position="460"/>
    </location>
    <ligand>
        <name>glyoxylate</name>
        <dbReference type="ChEBI" id="CHEBI:36655"/>
    </ligand>
</feature>
<comment type="function">
    <text evidence="10">Involved in the glycolate utilization. Catalyzes the condensation and subsequent hydrolysis of acetyl-coenzyme A (acetyl-CoA) and glyoxylate to form malate and CoA.</text>
</comment>
<dbReference type="Gene3D" id="3.20.20.360">
    <property type="entry name" value="Malate synthase, domain 3"/>
    <property type="match status" value="2"/>
</dbReference>
<feature type="modified residue" description="Cysteine sulfenic acid (-SOH)" evidence="10">
    <location>
        <position position="618"/>
    </location>
</feature>
<dbReference type="Gene3D" id="1.20.1220.12">
    <property type="entry name" value="Malate synthase, domain III"/>
    <property type="match status" value="1"/>
</dbReference>
<dbReference type="InterPro" id="IPR048356">
    <property type="entry name" value="MS_N"/>
</dbReference>
<feature type="binding site" evidence="10">
    <location>
        <position position="460"/>
    </location>
    <ligand>
        <name>Mg(2+)</name>
        <dbReference type="ChEBI" id="CHEBI:18420"/>
    </ligand>
</feature>
<dbReference type="GO" id="GO:0004474">
    <property type="term" value="F:malate synthase activity"/>
    <property type="evidence" value="ECO:0007669"/>
    <property type="project" value="UniProtKB-UniRule"/>
</dbReference>
<evidence type="ECO:0000313" key="19">
    <source>
        <dbReference type="Proteomes" id="UP000235828"/>
    </source>
</evidence>
<feature type="binding site" evidence="10">
    <location>
        <position position="274"/>
    </location>
    <ligand>
        <name>acetyl-CoA</name>
        <dbReference type="ChEBI" id="CHEBI:57288"/>
    </ligand>
</feature>
<dbReference type="GO" id="GO:0006097">
    <property type="term" value="P:glyoxylate cycle"/>
    <property type="evidence" value="ECO:0007669"/>
    <property type="project" value="UniProtKB-UniRule"/>
</dbReference>
<keyword evidence="3 10" id="KW-0963">Cytoplasm</keyword>
<keyword evidence="8 10" id="KW-0558">Oxidation</keyword>
<dbReference type="Proteomes" id="UP000235828">
    <property type="component" value="Chromosome A"/>
</dbReference>
<dbReference type="InterPro" id="IPR048357">
    <property type="entry name" value="MSG_insertion"/>
</dbReference>
<dbReference type="Pfam" id="PF01274">
    <property type="entry name" value="MS_TIM-barrel"/>
    <property type="match status" value="1"/>
</dbReference>
<dbReference type="Pfam" id="PF20656">
    <property type="entry name" value="MS_N"/>
    <property type="match status" value="1"/>
</dbReference>
<accession>A0A2N8Z9D3</accession>
<comment type="catalytic activity">
    <reaction evidence="9 10 13">
        <text>glyoxylate + acetyl-CoA + H2O = (S)-malate + CoA + H(+)</text>
        <dbReference type="Rhea" id="RHEA:18181"/>
        <dbReference type="ChEBI" id="CHEBI:15377"/>
        <dbReference type="ChEBI" id="CHEBI:15378"/>
        <dbReference type="ChEBI" id="CHEBI:15589"/>
        <dbReference type="ChEBI" id="CHEBI:36655"/>
        <dbReference type="ChEBI" id="CHEBI:57287"/>
        <dbReference type="ChEBI" id="CHEBI:57288"/>
        <dbReference type="EC" id="2.3.3.9"/>
    </reaction>
</comment>
<evidence type="ECO:0000256" key="5">
    <source>
        <dbReference type="ARBA" id="ARBA00022679"/>
    </source>
</evidence>
<feature type="binding site" evidence="10">
    <location>
        <position position="432"/>
    </location>
    <ligand>
        <name>Mg(2+)</name>
        <dbReference type="ChEBI" id="CHEBI:18420"/>
    </ligand>
</feature>
<dbReference type="GO" id="GO:0009436">
    <property type="term" value="P:glyoxylate catabolic process"/>
    <property type="evidence" value="ECO:0007669"/>
    <property type="project" value="TreeGrafter"/>
</dbReference>
<dbReference type="GO" id="GO:0000287">
    <property type="term" value="F:magnesium ion binding"/>
    <property type="evidence" value="ECO:0007669"/>
    <property type="project" value="TreeGrafter"/>
</dbReference>
<evidence type="ECO:0000256" key="9">
    <source>
        <dbReference type="ARBA" id="ARBA00047918"/>
    </source>
</evidence>
<dbReference type="Pfam" id="PF20659">
    <property type="entry name" value="MS_C"/>
    <property type="match status" value="1"/>
</dbReference>
<evidence type="ECO:0000259" key="16">
    <source>
        <dbReference type="Pfam" id="PF20658"/>
    </source>
</evidence>
<gene>
    <name evidence="10 18" type="primary">glcB</name>
    <name evidence="18" type="ORF">VTAP4600_A0513</name>
</gene>
<name>A0A2N8Z9D3_9VIBR</name>
<keyword evidence="2 10" id="KW-0329">Glyoxylate bypass</keyword>
<dbReference type="AlphaFoldDB" id="A0A2N8Z9D3"/>